<reference evidence="2 3" key="1">
    <citation type="submission" date="2019-01" db="EMBL/GenBank/DDBJ databases">
        <title>Sequencing of cultivated peanut Arachis hypogaea provides insights into genome evolution and oil improvement.</title>
        <authorList>
            <person name="Chen X."/>
        </authorList>
    </citation>
    <scope>NUCLEOTIDE SEQUENCE [LARGE SCALE GENOMIC DNA]</scope>
    <source>
        <strain evidence="3">cv. Fuhuasheng</strain>
        <tissue evidence="2">Leaves</tissue>
    </source>
</reference>
<sequence length="296" mass="32825">MGAEWVLCPLKMVWESIKTIGCNKLVFATIMAATSVPLSALTLYEARTTHDLAAHIHRLESLGRHVPTRFEARHVFEESRQNALSLLRLKLLFSFPSYLLSLFASLFAVHSSLLPSPTLRSAAIASFHSFHRPLLTSIVVYALLFLFSPFPHFLAALAAPSTALSFLVPAMASFLQIYLMAVLSLGLVVSVAEERFGWDAIRIGHGIMAGRRVCAWLLSGMFVAVSGLIRWKVDAVAAEGETGIKEKAIVIVSYAFVVIWSYAIMTAFYSHCRKRHPIKEPLPDHNPDQHLQLVSL</sequence>
<keyword evidence="1" id="KW-0812">Transmembrane</keyword>
<evidence type="ECO:0000313" key="3">
    <source>
        <dbReference type="Proteomes" id="UP000289738"/>
    </source>
</evidence>
<feature type="transmembrane region" description="Helical" evidence="1">
    <location>
        <begin position="134"/>
        <end position="154"/>
    </location>
</feature>
<feature type="transmembrane region" description="Helical" evidence="1">
    <location>
        <begin position="213"/>
        <end position="231"/>
    </location>
</feature>
<dbReference type="AlphaFoldDB" id="A0A445ENC4"/>
<evidence type="ECO:0000313" key="2">
    <source>
        <dbReference type="EMBL" id="RYR76948.1"/>
    </source>
</evidence>
<name>A0A445ENC4_ARAHY</name>
<keyword evidence="3" id="KW-1185">Reference proteome</keyword>
<dbReference type="PANTHER" id="PTHR33133:SF21">
    <property type="entry name" value="TRANSMEMBRANE PROTEIN"/>
    <property type="match status" value="1"/>
</dbReference>
<dbReference type="OrthoDB" id="1293150at2759"/>
<evidence type="ECO:0008006" key="4">
    <source>
        <dbReference type="Google" id="ProtNLM"/>
    </source>
</evidence>
<organism evidence="2 3">
    <name type="scientific">Arachis hypogaea</name>
    <name type="common">Peanut</name>
    <dbReference type="NCBI Taxonomy" id="3818"/>
    <lineage>
        <taxon>Eukaryota</taxon>
        <taxon>Viridiplantae</taxon>
        <taxon>Streptophyta</taxon>
        <taxon>Embryophyta</taxon>
        <taxon>Tracheophyta</taxon>
        <taxon>Spermatophyta</taxon>
        <taxon>Magnoliopsida</taxon>
        <taxon>eudicotyledons</taxon>
        <taxon>Gunneridae</taxon>
        <taxon>Pentapetalae</taxon>
        <taxon>rosids</taxon>
        <taxon>fabids</taxon>
        <taxon>Fabales</taxon>
        <taxon>Fabaceae</taxon>
        <taxon>Papilionoideae</taxon>
        <taxon>50 kb inversion clade</taxon>
        <taxon>dalbergioids sensu lato</taxon>
        <taxon>Dalbergieae</taxon>
        <taxon>Pterocarpus clade</taxon>
        <taxon>Arachis</taxon>
    </lineage>
</organism>
<evidence type="ECO:0000256" key="1">
    <source>
        <dbReference type="SAM" id="Phobius"/>
    </source>
</evidence>
<comment type="caution">
    <text evidence="2">The sequence shown here is derived from an EMBL/GenBank/DDBJ whole genome shotgun (WGS) entry which is preliminary data.</text>
</comment>
<feature type="transmembrane region" description="Helical" evidence="1">
    <location>
        <begin position="166"/>
        <end position="192"/>
    </location>
</feature>
<dbReference type="PANTHER" id="PTHR33133">
    <property type="entry name" value="OS08G0107100 PROTEIN-RELATED"/>
    <property type="match status" value="1"/>
</dbReference>
<feature type="transmembrane region" description="Helical" evidence="1">
    <location>
        <begin position="251"/>
        <end position="269"/>
    </location>
</feature>
<keyword evidence="1" id="KW-0472">Membrane</keyword>
<accession>A0A445ENC4</accession>
<feature type="transmembrane region" description="Helical" evidence="1">
    <location>
        <begin position="25"/>
        <end position="44"/>
    </location>
</feature>
<dbReference type="EMBL" id="SDMP01000001">
    <property type="protein sequence ID" value="RYR76948.1"/>
    <property type="molecule type" value="Genomic_DNA"/>
</dbReference>
<dbReference type="Proteomes" id="UP000289738">
    <property type="component" value="Chromosome A01"/>
</dbReference>
<dbReference type="SMR" id="A0A445ENC4"/>
<feature type="transmembrane region" description="Helical" evidence="1">
    <location>
        <begin position="95"/>
        <end position="114"/>
    </location>
</feature>
<gene>
    <name evidence="2" type="ORF">Ahy_A01g001444</name>
</gene>
<dbReference type="Gramene" id="arahy.Tifrunner.gnm2.ann2.Ah01g313300.1">
    <property type="protein sequence ID" value="arahy.Tifrunner.gnm2.ann2.Ah01g313300.1-CDS-1"/>
    <property type="gene ID" value="arahy.Tifrunner.gnm2.ann2.Ah01g313300"/>
</dbReference>
<protein>
    <recommendedName>
        <fullName evidence="4">Transmembrane protein</fullName>
    </recommendedName>
</protein>
<proteinExistence type="predicted"/>
<keyword evidence="1" id="KW-1133">Transmembrane helix</keyword>